<accession>T1KXZ6</accession>
<dbReference type="EnsemblMetazoa" id="tetur26g01930.1">
    <property type="protein sequence ID" value="tetur26g01930.1"/>
    <property type="gene ID" value="tetur26g01930"/>
</dbReference>
<dbReference type="Gene3D" id="3.40.640.10">
    <property type="entry name" value="Type I PLP-dependent aspartate aminotransferase-like (Major domain)"/>
    <property type="match status" value="1"/>
</dbReference>
<organism evidence="1 2">
    <name type="scientific">Tetranychus urticae</name>
    <name type="common">Two-spotted spider mite</name>
    <dbReference type="NCBI Taxonomy" id="32264"/>
    <lineage>
        <taxon>Eukaryota</taxon>
        <taxon>Metazoa</taxon>
        <taxon>Ecdysozoa</taxon>
        <taxon>Arthropoda</taxon>
        <taxon>Chelicerata</taxon>
        <taxon>Arachnida</taxon>
        <taxon>Acari</taxon>
        <taxon>Acariformes</taxon>
        <taxon>Trombidiformes</taxon>
        <taxon>Prostigmata</taxon>
        <taxon>Eleutherengona</taxon>
        <taxon>Raphignathae</taxon>
        <taxon>Tetranychoidea</taxon>
        <taxon>Tetranychidae</taxon>
        <taxon>Tetranychus</taxon>
    </lineage>
</organism>
<dbReference type="InterPro" id="IPR015421">
    <property type="entry name" value="PyrdxlP-dep_Trfase_major"/>
</dbReference>
<name>T1KXZ6_TETUR</name>
<protein>
    <submittedName>
        <fullName evidence="1">Uncharacterized protein</fullName>
    </submittedName>
</protein>
<proteinExistence type="predicted"/>
<dbReference type="AlphaFoldDB" id="T1KXZ6"/>
<reference evidence="1" key="2">
    <citation type="submission" date="2015-06" db="UniProtKB">
        <authorList>
            <consortium name="EnsemblMetazoa"/>
        </authorList>
    </citation>
    <scope>IDENTIFICATION</scope>
</reference>
<sequence>MIFKCGFAGDEDGGGSSFPYLYLNNKGRFKWSNCADVLTKMLKDKLKSVIIAEEVYQHNVNKEDTAFHFFKEMRHKIGLELELASLMCELHLVLYKCFVSLLMIKQRTHSNYAGNKIKATTQSKLDYSLDCTLLRI</sequence>
<keyword evidence="2" id="KW-1185">Reference proteome</keyword>
<dbReference type="EMBL" id="CAEY01000697">
    <property type="status" value="NOT_ANNOTATED_CDS"/>
    <property type="molecule type" value="Genomic_DNA"/>
</dbReference>
<dbReference type="Proteomes" id="UP000015104">
    <property type="component" value="Unassembled WGS sequence"/>
</dbReference>
<dbReference type="HOGENOM" id="CLU_1878057_0_0_1"/>
<evidence type="ECO:0000313" key="2">
    <source>
        <dbReference type="Proteomes" id="UP000015104"/>
    </source>
</evidence>
<reference evidence="2" key="1">
    <citation type="submission" date="2011-08" db="EMBL/GenBank/DDBJ databases">
        <authorList>
            <person name="Rombauts S."/>
        </authorList>
    </citation>
    <scope>NUCLEOTIDE SEQUENCE</scope>
    <source>
        <strain evidence="2">London</strain>
    </source>
</reference>
<evidence type="ECO:0000313" key="1">
    <source>
        <dbReference type="EnsemblMetazoa" id="tetur26g01930.1"/>
    </source>
</evidence>